<protein>
    <submittedName>
        <fullName evidence="2">GNAT family N-acetyltransferase</fullName>
    </submittedName>
</protein>
<dbReference type="InterPro" id="IPR016181">
    <property type="entry name" value="Acyl_CoA_acyltransferase"/>
</dbReference>
<dbReference type="GO" id="GO:0016747">
    <property type="term" value="F:acyltransferase activity, transferring groups other than amino-acyl groups"/>
    <property type="evidence" value="ECO:0007669"/>
    <property type="project" value="InterPro"/>
</dbReference>
<dbReference type="InterPro" id="IPR000182">
    <property type="entry name" value="GNAT_dom"/>
</dbReference>
<organism evidence="2 3">
    <name type="scientific">Pseudomonas syringae</name>
    <dbReference type="NCBI Taxonomy" id="317"/>
    <lineage>
        <taxon>Bacteria</taxon>
        <taxon>Pseudomonadati</taxon>
        <taxon>Pseudomonadota</taxon>
        <taxon>Gammaproteobacteria</taxon>
        <taxon>Pseudomonadales</taxon>
        <taxon>Pseudomonadaceae</taxon>
        <taxon>Pseudomonas</taxon>
    </lineage>
</organism>
<dbReference type="Pfam" id="PF00583">
    <property type="entry name" value="Acetyltransf_1"/>
    <property type="match status" value="1"/>
</dbReference>
<reference evidence="2" key="1">
    <citation type="submission" date="2019-11" db="EMBL/GenBank/DDBJ databases">
        <title>Epiphytic Pseudomonas syringae from cherry orchards.</title>
        <authorList>
            <person name="Hulin M.T."/>
        </authorList>
    </citation>
    <scope>NUCLEOTIDE SEQUENCE</scope>
    <source>
        <strain evidence="2">PA-6-9A</strain>
    </source>
</reference>
<gene>
    <name evidence="2" type="ORF">GIW73_04010</name>
</gene>
<name>A0A9Q3WZ42_PSESX</name>
<dbReference type="CDD" id="cd04301">
    <property type="entry name" value="NAT_SF"/>
    <property type="match status" value="1"/>
</dbReference>
<dbReference type="PROSITE" id="PS51186">
    <property type="entry name" value="GNAT"/>
    <property type="match status" value="1"/>
</dbReference>
<comment type="caution">
    <text evidence="2">The sequence shown here is derived from an EMBL/GenBank/DDBJ whole genome shotgun (WGS) entry which is preliminary data.</text>
</comment>
<accession>A0A9Q3WZ42</accession>
<sequence>MRVAEAVFMWGIHMANLTFAEAGREQELAAQKILRLDPDCGFSEIRSDALDEGERCYVILYGKEVVGFYSFRWVSSQIFYFFVAPAWRKKGIGTQALGQLILELRGQGVDHVIVNMTPGSEPFWYAAFRGFGSQNEWSSRHRFYI</sequence>
<dbReference type="Gene3D" id="3.40.630.30">
    <property type="match status" value="1"/>
</dbReference>
<evidence type="ECO:0000259" key="1">
    <source>
        <dbReference type="PROSITE" id="PS51186"/>
    </source>
</evidence>
<evidence type="ECO:0000313" key="2">
    <source>
        <dbReference type="EMBL" id="MCF5062116.1"/>
    </source>
</evidence>
<proteinExistence type="predicted"/>
<dbReference type="Proteomes" id="UP000814207">
    <property type="component" value="Unassembled WGS sequence"/>
</dbReference>
<dbReference type="EMBL" id="WKEU01000008">
    <property type="protein sequence ID" value="MCF5062116.1"/>
    <property type="molecule type" value="Genomic_DNA"/>
</dbReference>
<dbReference type="SUPFAM" id="SSF55729">
    <property type="entry name" value="Acyl-CoA N-acyltransferases (Nat)"/>
    <property type="match status" value="1"/>
</dbReference>
<evidence type="ECO:0000313" key="3">
    <source>
        <dbReference type="Proteomes" id="UP000814207"/>
    </source>
</evidence>
<dbReference type="AlphaFoldDB" id="A0A9Q3WZ42"/>
<feature type="domain" description="N-acetyltransferase" evidence="1">
    <location>
        <begin position="17"/>
        <end position="145"/>
    </location>
</feature>